<evidence type="ECO:0000259" key="2">
    <source>
        <dbReference type="Pfam" id="PF11443"/>
    </source>
</evidence>
<feature type="domain" description="DUF7788" evidence="3">
    <location>
        <begin position="408"/>
        <end position="588"/>
    </location>
</feature>
<dbReference type="AlphaFoldDB" id="A0A200R3W3"/>
<dbReference type="EMBL" id="MVGT01000438">
    <property type="protein sequence ID" value="OVA17406.1"/>
    <property type="molecule type" value="Genomic_DNA"/>
</dbReference>
<protein>
    <submittedName>
        <fullName evidence="4">Uncharacterized protein</fullName>
    </submittedName>
</protein>
<gene>
    <name evidence="4" type="ORF">BVC80_1837g223</name>
</gene>
<evidence type="ECO:0000256" key="1">
    <source>
        <dbReference type="SAM" id="Coils"/>
    </source>
</evidence>
<evidence type="ECO:0000259" key="3">
    <source>
        <dbReference type="Pfam" id="PF25043"/>
    </source>
</evidence>
<accession>A0A200R3W3</accession>
<dbReference type="OrthoDB" id="1149618at2759"/>
<feature type="domain" description="DUF2828" evidence="2">
    <location>
        <begin position="19"/>
        <end position="406"/>
    </location>
</feature>
<dbReference type="InterPro" id="IPR011205">
    <property type="entry name" value="UCP015417_vWA"/>
</dbReference>
<proteinExistence type="predicted"/>
<dbReference type="FunCoup" id="A0A200R3W3">
    <property type="interactions" value="32"/>
</dbReference>
<keyword evidence="5" id="KW-1185">Reference proteome</keyword>
<evidence type="ECO:0000313" key="4">
    <source>
        <dbReference type="EMBL" id="OVA17406.1"/>
    </source>
</evidence>
<evidence type="ECO:0000313" key="5">
    <source>
        <dbReference type="Proteomes" id="UP000195402"/>
    </source>
</evidence>
<dbReference type="Proteomes" id="UP000195402">
    <property type="component" value="Unassembled WGS sequence"/>
</dbReference>
<comment type="caution">
    <text evidence="4">The sequence shown here is derived from an EMBL/GenBank/DDBJ whole genome shotgun (WGS) entry which is preliminary data.</text>
</comment>
<dbReference type="SUPFAM" id="SSF53300">
    <property type="entry name" value="vWA-like"/>
    <property type="match status" value="1"/>
</dbReference>
<dbReference type="PIRSF" id="PIRSF015417">
    <property type="entry name" value="T31B5_30_vWA"/>
    <property type="match status" value="1"/>
</dbReference>
<dbReference type="Pfam" id="PF11443">
    <property type="entry name" value="DUF2828"/>
    <property type="match status" value="1"/>
</dbReference>
<feature type="coiled-coil region" evidence="1">
    <location>
        <begin position="175"/>
        <end position="214"/>
    </location>
</feature>
<dbReference type="Gene3D" id="3.40.50.410">
    <property type="entry name" value="von Willebrand factor, type A domain"/>
    <property type="match status" value="1"/>
</dbReference>
<reference evidence="4 5" key="1">
    <citation type="journal article" date="2017" name="Mol. Plant">
        <title>The Genome of Medicinal Plant Macleaya cordata Provides New Insights into Benzylisoquinoline Alkaloids Metabolism.</title>
        <authorList>
            <person name="Liu X."/>
            <person name="Liu Y."/>
            <person name="Huang P."/>
            <person name="Ma Y."/>
            <person name="Qing Z."/>
            <person name="Tang Q."/>
            <person name="Cao H."/>
            <person name="Cheng P."/>
            <person name="Zheng Y."/>
            <person name="Yuan Z."/>
            <person name="Zhou Y."/>
            <person name="Liu J."/>
            <person name="Tang Z."/>
            <person name="Zhuo Y."/>
            <person name="Zhang Y."/>
            <person name="Yu L."/>
            <person name="Huang J."/>
            <person name="Yang P."/>
            <person name="Peng Q."/>
            <person name="Zhang J."/>
            <person name="Jiang W."/>
            <person name="Zhang Z."/>
            <person name="Lin K."/>
            <person name="Ro D.K."/>
            <person name="Chen X."/>
            <person name="Xiong X."/>
            <person name="Shang Y."/>
            <person name="Huang S."/>
            <person name="Zeng J."/>
        </authorList>
    </citation>
    <scope>NUCLEOTIDE SEQUENCE [LARGE SCALE GENOMIC DNA]</scope>
    <source>
        <strain evidence="5">cv. BLH2017</strain>
        <tissue evidence="4">Root</tissue>
    </source>
</reference>
<name>A0A200R3W3_MACCD</name>
<keyword evidence="1" id="KW-0175">Coiled coil</keyword>
<dbReference type="PANTHER" id="PTHR31373">
    <property type="entry name" value="OS06G0652100 PROTEIN"/>
    <property type="match status" value="1"/>
</dbReference>
<dbReference type="InParanoid" id="A0A200R3W3"/>
<dbReference type="InterPro" id="IPR058580">
    <property type="entry name" value="DUF2828"/>
</dbReference>
<sequence>MSSSSSSSSSMADPTLRWTENGSATYNSTGNPSLDFFFHVVPNTPQEEVTHWLELAWKHDPLTALKLICHLRGVRGTGKSDKEGFYAAALWLHENHPKTLACNLKSFAQFGCFKDLPEILFRLLEGLEVRNVVKDERLMRSSRRWFVNKKGRCCFIDYRNEKETKQRIKSTVPQEERILAEMKRVELEKEQAKNLRKEKTMTKARKAMERYKQDPDYRFLHDRISELFAECLISDLQFLNSGELSKISFAAKWCPSLKSSFDKSTLLCESIARRVFPRHSYSEYKEIEEAHYAYRVRDRLRKEILVPLRKALELPEVYMGSNKWESLPYNRVASVAMRNYKMIFKKHDGERFKKYLKSVERGEAKISAGALLPHKIIASLGYQDDCDVAELQWRRMVEDLSKKGKLRDCLNICDVSRSMTGTPMEVCVALGLLVSDLCEDPWKGKVITFSTDPQLHKIEGDNLRSKAEFVKHMDWGGSTDFQKVFDQILQVAINGNLKEDQMIKRIFVFSDMEFDQASENDWETDYQAIQRKFRERGYMSVPEIVFWNLRNSMATPVVGEQKGVALVSGFSKNLLSLFLEGGDINDIKPIAVMERAIAGEEYNGLVVVDDSTRAACKIKPNGDSTNWIFVLMMRVMINCFLFAVQKIYPVFFRPSLGGYYRSGGCFGLFY</sequence>
<dbReference type="InterPro" id="IPR036465">
    <property type="entry name" value="vWFA_dom_sf"/>
</dbReference>
<dbReference type="Pfam" id="PF25043">
    <property type="entry name" value="DUF7788"/>
    <property type="match status" value="1"/>
</dbReference>
<dbReference type="PANTHER" id="PTHR31373:SF17">
    <property type="entry name" value="OS06G0652100 PROTEIN"/>
    <property type="match status" value="1"/>
</dbReference>
<dbReference type="InterPro" id="IPR056690">
    <property type="entry name" value="DUF7788"/>
</dbReference>
<organism evidence="4 5">
    <name type="scientific">Macleaya cordata</name>
    <name type="common">Five-seeded plume-poppy</name>
    <name type="synonym">Bocconia cordata</name>
    <dbReference type="NCBI Taxonomy" id="56857"/>
    <lineage>
        <taxon>Eukaryota</taxon>
        <taxon>Viridiplantae</taxon>
        <taxon>Streptophyta</taxon>
        <taxon>Embryophyta</taxon>
        <taxon>Tracheophyta</taxon>
        <taxon>Spermatophyta</taxon>
        <taxon>Magnoliopsida</taxon>
        <taxon>Ranunculales</taxon>
        <taxon>Papaveraceae</taxon>
        <taxon>Papaveroideae</taxon>
        <taxon>Macleaya</taxon>
    </lineage>
</organism>
<dbReference type="OMA" id="PWKGLVI"/>